<evidence type="ECO:0000313" key="3">
    <source>
        <dbReference type="Proteomes" id="UP001066276"/>
    </source>
</evidence>
<feature type="region of interest" description="Disordered" evidence="1">
    <location>
        <begin position="202"/>
        <end position="227"/>
    </location>
</feature>
<organism evidence="2 3">
    <name type="scientific">Pleurodeles waltl</name>
    <name type="common">Iberian ribbed newt</name>
    <dbReference type="NCBI Taxonomy" id="8319"/>
    <lineage>
        <taxon>Eukaryota</taxon>
        <taxon>Metazoa</taxon>
        <taxon>Chordata</taxon>
        <taxon>Craniata</taxon>
        <taxon>Vertebrata</taxon>
        <taxon>Euteleostomi</taxon>
        <taxon>Amphibia</taxon>
        <taxon>Batrachia</taxon>
        <taxon>Caudata</taxon>
        <taxon>Salamandroidea</taxon>
        <taxon>Salamandridae</taxon>
        <taxon>Pleurodelinae</taxon>
        <taxon>Pleurodeles</taxon>
    </lineage>
</organism>
<dbReference type="EMBL" id="JANPWB010000009">
    <property type="protein sequence ID" value="KAJ1149810.1"/>
    <property type="molecule type" value="Genomic_DNA"/>
</dbReference>
<comment type="caution">
    <text evidence="2">The sequence shown here is derived from an EMBL/GenBank/DDBJ whole genome shotgun (WGS) entry which is preliminary data.</text>
</comment>
<evidence type="ECO:0000313" key="2">
    <source>
        <dbReference type="EMBL" id="KAJ1149810.1"/>
    </source>
</evidence>
<proteinExistence type="predicted"/>
<accession>A0AAV7RG77</accession>
<name>A0AAV7RG77_PLEWA</name>
<dbReference type="Proteomes" id="UP001066276">
    <property type="component" value="Chromosome 5"/>
</dbReference>
<gene>
    <name evidence="2" type="ORF">NDU88_002614</name>
</gene>
<sequence length="248" mass="27807">MTALLGFSDLPTLTPDQQSFLAEPWTGEEFLLALQNAPTGSAPDKDGIPWEFYRLFWKEICVDFIEVLQEGFTAHTIPQAFPEGIVTLIFKKASDGKEAKQRARALSSSTAFSASEEERDRKSKIGKVRERKSWGGSCLWQNRRSGHCLLLLPAEDMDRVLFLLSPATNSYERLSLIYRPKQSPGQARARCRPLAARLLSRVARSSDPGAGPSGQEGEGHAKTRNWQRGYANGRIMRRLLRTLSRETP</sequence>
<keyword evidence="3" id="KW-1185">Reference proteome</keyword>
<evidence type="ECO:0000256" key="1">
    <source>
        <dbReference type="SAM" id="MobiDB-lite"/>
    </source>
</evidence>
<dbReference type="AlphaFoldDB" id="A0AAV7RG77"/>
<protein>
    <submittedName>
        <fullName evidence="2">Uncharacterized protein</fullName>
    </submittedName>
</protein>
<reference evidence="2" key="1">
    <citation type="journal article" date="2022" name="bioRxiv">
        <title>Sequencing and chromosome-scale assembly of the giantPleurodeles waltlgenome.</title>
        <authorList>
            <person name="Brown T."/>
            <person name="Elewa A."/>
            <person name="Iarovenko S."/>
            <person name="Subramanian E."/>
            <person name="Araus A.J."/>
            <person name="Petzold A."/>
            <person name="Susuki M."/>
            <person name="Suzuki K.-i.T."/>
            <person name="Hayashi T."/>
            <person name="Toyoda A."/>
            <person name="Oliveira C."/>
            <person name="Osipova E."/>
            <person name="Leigh N.D."/>
            <person name="Simon A."/>
            <person name="Yun M.H."/>
        </authorList>
    </citation>
    <scope>NUCLEOTIDE SEQUENCE</scope>
    <source>
        <strain evidence="2">20211129_DDA</strain>
        <tissue evidence="2">Liver</tissue>
    </source>
</reference>